<evidence type="ECO:0000313" key="2">
    <source>
        <dbReference type="Proteomes" id="UP000789920"/>
    </source>
</evidence>
<evidence type="ECO:0000313" key="1">
    <source>
        <dbReference type="EMBL" id="CAG8715810.1"/>
    </source>
</evidence>
<dbReference type="Proteomes" id="UP000789920">
    <property type="component" value="Unassembled WGS sequence"/>
</dbReference>
<comment type="caution">
    <text evidence="1">The sequence shown here is derived from an EMBL/GenBank/DDBJ whole genome shotgun (WGS) entry which is preliminary data.</text>
</comment>
<keyword evidence="2" id="KW-1185">Reference proteome</keyword>
<organism evidence="1 2">
    <name type="scientific">Racocetra persica</name>
    <dbReference type="NCBI Taxonomy" id="160502"/>
    <lineage>
        <taxon>Eukaryota</taxon>
        <taxon>Fungi</taxon>
        <taxon>Fungi incertae sedis</taxon>
        <taxon>Mucoromycota</taxon>
        <taxon>Glomeromycotina</taxon>
        <taxon>Glomeromycetes</taxon>
        <taxon>Diversisporales</taxon>
        <taxon>Gigasporaceae</taxon>
        <taxon>Racocetra</taxon>
    </lineage>
</organism>
<gene>
    <name evidence="1" type="ORF">RPERSI_LOCUS10886</name>
</gene>
<name>A0ACA9PPY6_9GLOM</name>
<feature type="non-terminal residue" evidence="1">
    <location>
        <position position="45"/>
    </location>
</feature>
<accession>A0ACA9PPY6</accession>
<proteinExistence type="predicted"/>
<sequence>MNTSKFNIAFPVFKTAKQRLEEINTTVSVSSNNILTDTQKKAAYY</sequence>
<reference evidence="1" key="1">
    <citation type="submission" date="2021-06" db="EMBL/GenBank/DDBJ databases">
        <authorList>
            <person name="Kallberg Y."/>
            <person name="Tangrot J."/>
            <person name="Rosling A."/>
        </authorList>
    </citation>
    <scope>NUCLEOTIDE SEQUENCE</scope>
    <source>
        <strain evidence="1">MA461A</strain>
    </source>
</reference>
<protein>
    <submittedName>
        <fullName evidence="1">11994_t:CDS:1</fullName>
    </submittedName>
</protein>
<dbReference type="EMBL" id="CAJVQC010021961">
    <property type="protein sequence ID" value="CAG8715810.1"/>
    <property type="molecule type" value="Genomic_DNA"/>
</dbReference>